<dbReference type="GO" id="GO:0032264">
    <property type="term" value="P:IMP salvage"/>
    <property type="evidence" value="ECO:0007669"/>
    <property type="project" value="UniProtKB-UniPathway"/>
</dbReference>
<evidence type="ECO:0000256" key="7">
    <source>
        <dbReference type="ARBA" id="ARBA00022676"/>
    </source>
</evidence>
<dbReference type="InterPro" id="IPR050408">
    <property type="entry name" value="HGPRT"/>
</dbReference>
<evidence type="ECO:0000313" key="17">
    <source>
        <dbReference type="EMBL" id="MBB6037798.1"/>
    </source>
</evidence>
<comment type="caution">
    <text evidence="17">The sequence shown here is derived from an EMBL/GenBank/DDBJ whole genome shotgun (WGS) entry which is preliminary data.</text>
</comment>
<gene>
    <name evidence="17" type="ORF">HNR73_005676</name>
</gene>
<organism evidence="17 18">
    <name type="scientific">Phytomonospora endophytica</name>
    <dbReference type="NCBI Taxonomy" id="714109"/>
    <lineage>
        <taxon>Bacteria</taxon>
        <taxon>Bacillati</taxon>
        <taxon>Actinomycetota</taxon>
        <taxon>Actinomycetes</taxon>
        <taxon>Micromonosporales</taxon>
        <taxon>Micromonosporaceae</taxon>
        <taxon>Phytomonospora</taxon>
    </lineage>
</organism>
<name>A0A841FVN9_9ACTN</name>
<dbReference type="SUPFAM" id="SSF53271">
    <property type="entry name" value="PRTase-like"/>
    <property type="match status" value="1"/>
</dbReference>
<dbReference type="GO" id="GO:0000166">
    <property type="term" value="F:nucleotide binding"/>
    <property type="evidence" value="ECO:0007669"/>
    <property type="project" value="UniProtKB-KW"/>
</dbReference>
<dbReference type="FunFam" id="3.40.50.2020:FF:000006">
    <property type="entry name" value="Hypoxanthine phosphoribosyltransferase"/>
    <property type="match status" value="1"/>
</dbReference>
<dbReference type="InterPro" id="IPR000836">
    <property type="entry name" value="PRTase_dom"/>
</dbReference>
<evidence type="ECO:0000256" key="14">
    <source>
        <dbReference type="ARBA" id="ARBA00049402"/>
    </source>
</evidence>
<reference evidence="17 18" key="1">
    <citation type="submission" date="2020-08" db="EMBL/GenBank/DDBJ databases">
        <title>Genomic Encyclopedia of Type Strains, Phase IV (KMG-IV): sequencing the most valuable type-strain genomes for metagenomic binning, comparative biology and taxonomic classification.</title>
        <authorList>
            <person name="Goeker M."/>
        </authorList>
    </citation>
    <scope>NUCLEOTIDE SEQUENCE [LARGE SCALE GENOMIC DNA]</scope>
    <source>
        <strain evidence="17 18">YIM 65646</strain>
    </source>
</reference>
<dbReference type="GO" id="GO:0006166">
    <property type="term" value="P:purine ribonucleoside salvage"/>
    <property type="evidence" value="ECO:0007669"/>
    <property type="project" value="UniProtKB-KW"/>
</dbReference>
<evidence type="ECO:0000256" key="13">
    <source>
        <dbReference type="ARBA" id="ARBA00048811"/>
    </source>
</evidence>
<evidence type="ECO:0000256" key="1">
    <source>
        <dbReference type="ARBA" id="ARBA00001946"/>
    </source>
</evidence>
<protein>
    <recommendedName>
        <fullName evidence="15">Hypoxanthine phosphoribosyltransferase</fullName>
        <ecNumber evidence="15">2.4.2.8</ecNumber>
    </recommendedName>
</protein>
<feature type="domain" description="Phosphoribosyltransferase" evidence="16">
    <location>
        <begin position="20"/>
        <end position="165"/>
    </location>
</feature>
<dbReference type="GO" id="GO:0032263">
    <property type="term" value="P:GMP salvage"/>
    <property type="evidence" value="ECO:0007669"/>
    <property type="project" value="TreeGrafter"/>
</dbReference>
<comment type="subcellular location">
    <subcellularLocation>
        <location evidence="2 15">Cytoplasm</location>
    </subcellularLocation>
</comment>
<dbReference type="GO" id="GO:0000287">
    <property type="term" value="F:magnesium ion binding"/>
    <property type="evidence" value="ECO:0007669"/>
    <property type="project" value="TreeGrafter"/>
</dbReference>
<accession>A0A841FVN9</accession>
<evidence type="ECO:0000256" key="12">
    <source>
        <dbReference type="ARBA" id="ARBA00022842"/>
    </source>
</evidence>
<comment type="catalytic activity">
    <reaction evidence="14">
        <text>IMP + diphosphate = hypoxanthine + 5-phospho-alpha-D-ribose 1-diphosphate</text>
        <dbReference type="Rhea" id="RHEA:17973"/>
        <dbReference type="ChEBI" id="CHEBI:17368"/>
        <dbReference type="ChEBI" id="CHEBI:33019"/>
        <dbReference type="ChEBI" id="CHEBI:58017"/>
        <dbReference type="ChEBI" id="CHEBI:58053"/>
        <dbReference type="EC" id="2.4.2.8"/>
    </reaction>
    <physiologicalReaction direction="right-to-left" evidence="14">
        <dbReference type="Rhea" id="RHEA:17975"/>
    </physiologicalReaction>
</comment>
<dbReference type="InterPro" id="IPR029057">
    <property type="entry name" value="PRTase-like"/>
</dbReference>
<dbReference type="CDD" id="cd06223">
    <property type="entry name" value="PRTases_typeI"/>
    <property type="match status" value="1"/>
</dbReference>
<dbReference type="Proteomes" id="UP000548476">
    <property type="component" value="Unassembled WGS sequence"/>
</dbReference>
<dbReference type="InterPro" id="IPR005904">
    <property type="entry name" value="Hxn_phspho_trans"/>
</dbReference>
<proteinExistence type="inferred from homology"/>
<keyword evidence="8 15" id="KW-0808">Transferase</keyword>
<dbReference type="GO" id="GO:0052657">
    <property type="term" value="F:guanine phosphoribosyltransferase activity"/>
    <property type="evidence" value="ECO:0007669"/>
    <property type="project" value="UniProtKB-ARBA"/>
</dbReference>
<evidence type="ECO:0000256" key="4">
    <source>
        <dbReference type="ARBA" id="ARBA00004676"/>
    </source>
</evidence>
<evidence type="ECO:0000256" key="2">
    <source>
        <dbReference type="ARBA" id="ARBA00004496"/>
    </source>
</evidence>
<comment type="cofactor">
    <cofactor evidence="1 15">
        <name>Mg(2+)</name>
        <dbReference type="ChEBI" id="CHEBI:18420"/>
    </cofactor>
</comment>
<dbReference type="Pfam" id="PF00156">
    <property type="entry name" value="Pribosyltran"/>
    <property type="match status" value="1"/>
</dbReference>
<comment type="pathway">
    <text evidence="3 15">Purine metabolism; IMP biosynthesis via salvage pathway; IMP from hypoxanthine: step 1/1.</text>
</comment>
<evidence type="ECO:0000313" key="18">
    <source>
        <dbReference type="Proteomes" id="UP000548476"/>
    </source>
</evidence>
<comment type="catalytic activity">
    <reaction evidence="13">
        <text>GMP + diphosphate = guanine + 5-phospho-alpha-D-ribose 1-diphosphate</text>
        <dbReference type="Rhea" id="RHEA:25424"/>
        <dbReference type="ChEBI" id="CHEBI:16235"/>
        <dbReference type="ChEBI" id="CHEBI:33019"/>
        <dbReference type="ChEBI" id="CHEBI:58017"/>
        <dbReference type="ChEBI" id="CHEBI:58115"/>
        <dbReference type="EC" id="2.4.2.8"/>
    </reaction>
    <physiologicalReaction direction="right-to-left" evidence="13">
        <dbReference type="Rhea" id="RHEA:25426"/>
    </physiologicalReaction>
</comment>
<dbReference type="GO" id="GO:0004422">
    <property type="term" value="F:hypoxanthine phosphoribosyltransferase activity"/>
    <property type="evidence" value="ECO:0007669"/>
    <property type="project" value="InterPro"/>
</dbReference>
<keyword evidence="7 15" id="KW-0328">Glycosyltransferase</keyword>
<evidence type="ECO:0000256" key="5">
    <source>
        <dbReference type="ARBA" id="ARBA00008391"/>
    </source>
</evidence>
<dbReference type="Gene3D" id="3.40.50.2020">
    <property type="match status" value="1"/>
</dbReference>
<keyword evidence="6 15" id="KW-0963">Cytoplasm</keyword>
<dbReference type="PANTHER" id="PTHR43340:SF1">
    <property type="entry name" value="HYPOXANTHINE PHOSPHORIBOSYLTRANSFERASE"/>
    <property type="match status" value="1"/>
</dbReference>
<evidence type="ECO:0000256" key="15">
    <source>
        <dbReference type="RuleBase" id="RU364099"/>
    </source>
</evidence>
<evidence type="ECO:0000256" key="9">
    <source>
        <dbReference type="ARBA" id="ARBA00022723"/>
    </source>
</evidence>
<evidence type="ECO:0000259" key="16">
    <source>
        <dbReference type="Pfam" id="PF00156"/>
    </source>
</evidence>
<dbReference type="NCBIfam" id="TIGR01203">
    <property type="entry name" value="HGPRTase"/>
    <property type="match status" value="1"/>
</dbReference>
<dbReference type="PANTHER" id="PTHR43340">
    <property type="entry name" value="HYPOXANTHINE-GUANINE PHOSPHORIBOSYLTRANSFERASE"/>
    <property type="match status" value="1"/>
</dbReference>
<keyword evidence="11 15" id="KW-0547">Nucleotide-binding</keyword>
<evidence type="ECO:0000256" key="8">
    <source>
        <dbReference type="ARBA" id="ARBA00022679"/>
    </source>
</evidence>
<dbReference type="GO" id="GO:0005829">
    <property type="term" value="C:cytosol"/>
    <property type="evidence" value="ECO:0007669"/>
    <property type="project" value="TreeGrafter"/>
</dbReference>
<evidence type="ECO:0000256" key="3">
    <source>
        <dbReference type="ARBA" id="ARBA00004669"/>
    </source>
</evidence>
<comment type="pathway">
    <text evidence="4">Purine metabolism; GMP biosynthesis via salvage pathway; GMP from guanine: step 1/1.</text>
</comment>
<dbReference type="EC" id="2.4.2.8" evidence="15"/>
<evidence type="ECO:0000256" key="6">
    <source>
        <dbReference type="ARBA" id="ARBA00022490"/>
    </source>
</evidence>
<keyword evidence="12 15" id="KW-0460">Magnesium</keyword>
<dbReference type="AlphaFoldDB" id="A0A841FVN9"/>
<keyword evidence="9 15" id="KW-0479">Metal-binding</keyword>
<dbReference type="GO" id="GO:0006178">
    <property type="term" value="P:guanine salvage"/>
    <property type="evidence" value="ECO:0007669"/>
    <property type="project" value="TreeGrafter"/>
</dbReference>
<sequence>MTAEWYADDIERVIVSADDIATKTAELGKQVSADYAGADGILLVGVFKGAVMFMADFARQLSVPVELEFMALSSYGQRATSSGVVRILKDLDRDIAGRHVIVVEDVVDSGLTLSWLLRYLSGRGPASLEVVSLVRKPESMQVEVPVKYVGFDLGNEFVVGYGMDYAEKYRELPFLGVLKPEVYSRG</sequence>
<evidence type="ECO:0000256" key="10">
    <source>
        <dbReference type="ARBA" id="ARBA00022726"/>
    </source>
</evidence>
<dbReference type="UniPathway" id="UPA00591">
    <property type="reaction ID" value="UER00648"/>
</dbReference>
<dbReference type="GO" id="GO:0046100">
    <property type="term" value="P:hypoxanthine metabolic process"/>
    <property type="evidence" value="ECO:0007669"/>
    <property type="project" value="TreeGrafter"/>
</dbReference>
<comment type="similarity">
    <text evidence="5 15">Belongs to the purine/pyrimidine phosphoribosyltransferase family.</text>
</comment>
<dbReference type="RefSeq" id="WP_184790602.1">
    <property type="nucleotide sequence ID" value="NZ_BONT01000053.1"/>
</dbReference>
<evidence type="ECO:0000256" key="11">
    <source>
        <dbReference type="ARBA" id="ARBA00022741"/>
    </source>
</evidence>
<keyword evidence="18" id="KW-1185">Reference proteome</keyword>
<dbReference type="EMBL" id="JACHGT010000013">
    <property type="protein sequence ID" value="MBB6037798.1"/>
    <property type="molecule type" value="Genomic_DNA"/>
</dbReference>
<keyword evidence="10 15" id="KW-0660">Purine salvage</keyword>